<feature type="compositionally biased region" description="Low complexity" evidence="1">
    <location>
        <begin position="255"/>
        <end position="267"/>
    </location>
</feature>
<feature type="region of interest" description="Disordered" evidence="1">
    <location>
        <begin position="228"/>
        <end position="291"/>
    </location>
</feature>
<feature type="region of interest" description="Disordered" evidence="1">
    <location>
        <begin position="47"/>
        <end position="208"/>
    </location>
</feature>
<evidence type="ECO:0000256" key="1">
    <source>
        <dbReference type="SAM" id="MobiDB-lite"/>
    </source>
</evidence>
<evidence type="ECO:0000313" key="3">
    <source>
        <dbReference type="Proteomes" id="UP000019118"/>
    </source>
</evidence>
<feature type="compositionally biased region" description="Basic residues" evidence="1">
    <location>
        <begin position="109"/>
        <end position="118"/>
    </location>
</feature>
<name>A0AAR5P914_DENPD</name>
<reference evidence="3" key="1">
    <citation type="journal article" date="2013" name="Genome Biol.">
        <title>Draft genome of the mountain pine beetle, Dendroctonus ponderosae Hopkins, a major forest pest.</title>
        <authorList>
            <person name="Keeling C.I."/>
            <person name="Yuen M.M."/>
            <person name="Liao N.Y."/>
            <person name="Docking T.R."/>
            <person name="Chan S.K."/>
            <person name="Taylor G.A."/>
            <person name="Palmquist D.L."/>
            <person name="Jackman S.D."/>
            <person name="Nguyen A."/>
            <person name="Li M."/>
            <person name="Henderson H."/>
            <person name="Janes J.K."/>
            <person name="Zhao Y."/>
            <person name="Pandoh P."/>
            <person name="Moore R."/>
            <person name="Sperling F.A."/>
            <person name="Huber D.P."/>
            <person name="Birol I."/>
            <person name="Jones S.J."/>
            <person name="Bohlmann J."/>
        </authorList>
    </citation>
    <scope>NUCLEOTIDE SEQUENCE</scope>
</reference>
<feature type="compositionally biased region" description="Polar residues" evidence="1">
    <location>
        <begin position="272"/>
        <end position="291"/>
    </location>
</feature>
<dbReference type="Proteomes" id="UP000019118">
    <property type="component" value="Unassembled WGS sequence"/>
</dbReference>
<organism evidence="2 3">
    <name type="scientific">Dendroctonus ponderosae</name>
    <name type="common">Mountain pine beetle</name>
    <dbReference type="NCBI Taxonomy" id="77166"/>
    <lineage>
        <taxon>Eukaryota</taxon>
        <taxon>Metazoa</taxon>
        <taxon>Ecdysozoa</taxon>
        <taxon>Arthropoda</taxon>
        <taxon>Hexapoda</taxon>
        <taxon>Insecta</taxon>
        <taxon>Pterygota</taxon>
        <taxon>Neoptera</taxon>
        <taxon>Endopterygota</taxon>
        <taxon>Coleoptera</taxon>
        <taxon>Polyphaga</taxon>
        <taxon>Cucujiformia</taxon>
        <taxon>Curculionidae</taxon>
        <taxon>Scolytinae</taxon>
        <taxon>Dendroctonus</taxon>
    </lineage>
</organism>
<evidence type="ECO:0000313" key="2">
    <source>
        <dbReference type="EnsemblMetazoa" id="XP_019757575.1"/>
    </source>
</evidence>
<accession>A0AAR5P914</accession>
<sequence>MAPLTTDEFVRRLEATEAKLEATLEAPKKANEQVAFWRDRAQVAETLMAASRPEATSKASDKGMEEGTASSSDSEAVEGSAEEAAPPTASKGDSGLSTDSSDGEGFKSPNRRRKRKKIGPMSSREEDKSIKKCALSTGRKPQPRYPRKAAQAAQQTRISTQKPAKEVTKKQAAPAAQQLDDEVRKKQATPATQQTSTRRTKIPPIVLREKSKYDEITRKLMDSKINYGCGITTKEGVRTHPPTEDDYPAKPVQRQKPSQQAQPTAKPQPQPRTNMSYSSAARKNLSPQQAP</sequence>
<proteinExistence type="predicted"/>
<dbReference type="AlphaFoldDB" id="A0AAR5P914"/>
<protein>
    <submittedName>
        <fullName evidence="2">Uncharacterized protein</fullName>
    </submittedName>
</protein>
<keyword evidence="3" id="KW-1185">Reference proteome</keyword>
<feature type="compositionally biased region" description="Low complexity" evidence="1">
    <location>
        <begin position="69"/>
        <end position="100"/>
    </location>
</feature>
<reference evidence="2" key="2">
    <citation type="submission" date="2024-08" db="UniProtKB">
        <authorList>
            <consortium name="EnsemblMetazoa"/>
        </authorList>
    </citation>
    <scope>IDENTIFICATION</scope>
</reference>
<feature type="compositionally biased region" description="Polar residues" evidence="1">
    <location>
        <begin position="152"/>
        <end position="162"/>
    </location>
</feature>
<dbReference type="EnsemblMetazoa" id="XM_019902016.1">
    <property type="protein sequence ID" value="XP_019757575.1"/>
    <property type="gene ID" value="LOC109535971"/>
</dbReference>